<gene>
    <name evidence="4" type="ORF">HNO91_25630</name>
</gene>
<dbReference type="PANTHER" id="PTHR30055:SF226">
    <property type="entry name" value="HTH-TYPE TRANSCRIPTIONAL REGULATOR PKSA"/>
    <property type="match status" value="1"/>
</dbReference>
<sequence>MTGTYADMLEDHRTNRRALLIASAADAIDAHGLRSVTIDAIAAHAGVSKVVLYRYFGSKDALIDAVLADMVEALLGVDAMPADKWTERLPYTLALARQKRAALRILLRQAPHDPRFGRYVEHLHTVLAERTIHRMQEALGEPGIMPGDPAMLARMVSSFLLDAYLNWLDGGNLAKEMEFLDWLAASVQAMTRQWWNGAQA</sequence>
<dbReference type="AlphaFoldDB" id="A0A7Y6DK45"/>
<proteinExistence type="predicted"/>
<evidence type="ECO:0000313" key="5">
    <source>
        <dbReference type="Proteomes" id="UP000536720"/>
    </source>
</evidence>
<dbReference type="PRINTS" id="PR00455">
    <property type="entry name" value="HTHTETR"/>
</dbReference>
<keyword evidence="1 2" id="KW-0238">DNA-binding</keyword>
<dbReference type="SUPFAM" id="SSF46689">
    <property type="entry name" value="Homeodomain-like"/>
    <property type="match status" value="1"/>
</dbReference>
<protein>
    <submittedName>
        <fullName evidence="4">TetR/AcrR family transcriptional regulator</fullName>
    </submittedName>
</protein>
<dbReference type="InterPro" id="IPR001647">
    <property type="entry name" value="HTH_TetR"/>
</dbReference>
<dbReference type="PROSITE" id="PS50977">
    <property type="entry name" value="HTH_TETR_2"/>
    <property type="match status" value="1"/>
</dbReference>
<name>A0A7Y6DK45_9PSED</name>
<evidence type="ECO:0000259" key="3">
    <source>
        <dbReference type="PROSITE" id="PS50977"/>
    </source>
</evidence>
<dbReference type="Pfam" id="PF00440">
    <property type="entry name" value="TetR_N"/>
    <property type="match status" value="1"/>
</dbReference>
<feature type="domain" description="HTH tetR-type" evidence="3">
    <location>
        <begin position="14"/>
        <end position="74"/>
    </location>
</feature>
<dbReference type="Gene3D" id="1.10.357.10">
    <property type="entry name" value="Tetracycline Repressor, domain 2"/>
    <property type="match status" value="1"/>
</dbReference>
<dbReference type="GO" id="GO:0003700">
    <property type="term" value="F:DNA-binding transcription factor activity"/>
    <property type="evidence" value="ECO:0007669"/>
    <property type="project" value="TreeGrafter"/>
</dbReference>
<comment type="caution">
    <text evidence="4">The sequence shown here is derived from an EMBL/GenBank/DDBJ whole genome shotgun (WGS) entry which is preliminary data.</text>
</comment>
<evidence type="ECO:0000256" key="1">
    <source>
        <dbReference type="ARBA" id="ARBA00023125"/>
    </source>
</evidence>
<dbReference type="GO" id="GO:0000976">
    <property type="term" value="F:transcription cis-regulatory region binding"/>
    <property type="evidence" value="ECO:0007669"/>
    <property type="project" value="TreeGrafter"/>
</dbReference>
<reference evidence="4 5" key="1">
    <citation type="journal article" date="2020" name="Front. Plant Sci.">
        <title>Isolation of Rhizosphere Bacteria That Improve Quality and Water Stress Tolerance in Greenhouse Ornamentals.</title>
        <authorList>
            <person name="Nordstedt N.P."/>
            <person name="Jones M.L."/>
        </authorList>
    </citation>
    <scope>NUCLEOTIDE SEQUENCE [LARGE SCALE GENOMIC DNA]</scope>
    <source>
        <strain evidence="4 5">C7D2</strain>
    </source>
</reference>
<feature type="DNA-binding region" description="H-T-H motif" evidence="2">
    <location>
        <begin position="37"/>
        <end position="56"/>
    </location>
</feature>
<dbReference type="InterPro" id="IPR050109">
    <property type="entry name" value="HTH-type_TetR-like_transc_reg"/>
</dbReference>
<evidence type="ECO:0000256" key="2">
    <source>
        <dbReference type="PROSITE-ProRule" id="PRU00335"/>
    </source>
</evidence>
<accession>A0A7Y6DK45</accession>
<evidence type="ECO:0000313" key="4">
    <source>
        <dbReference type="EMBL" id="NUT89819.1"/>
    </source>
</evidence>
<dbReference type="Proteomes" id="UP000536720">
    <property type="component" value="Unassembled WGS sequence"/>
</dbReference>
<dbReference type="RefSeq" id="WP_175364013.1">
    <property type="nucleotide sequence ID" value="NZ_JABFMR010000039.1"/>
</dbReference>
<dbReference type="InterPro" id="IPR009057">
    <property type="entry name" value="Homeodomain-like_sf"/>
</dbReference>
<dbReference type="PANTHER" id="PTHR30055">
    <property type="entry name" value="HTH-TYPE TRANSCRIPTIONAL REGULATOR RUTR"/>
    <property type="match status" value="1"/>
</dbReference>
<organism evidence="4 5">
    <name type="scientific">Pseudomonas corrugata</name>
    <dbReference type="NCBI Taxonomy" id="47879"/>
    <lineage>
        <taxon>Bacteria</taxon>
        <taxon>Pseudomonadati</taxon>
        <taxon>Pseudomonadota</taxon>
        <taxon>Gammaproteobacteria</taxon>
        <taxon>Pseudomonadales</taxon>
        <taxon>Pseudomonadaceae</taxon>
        <taxon>Pseudomonas</taxon>
    </lineage>
</organism>
<dbReference type="EMBL" id="JABFMR010000039">
    <property type="protein sequence ID" value="NUT89819.1"/>
    <property type="molecule type" value="Genomic_DNA"/>
</dbReference>